<dbReference type="InterPro" id="IPR013373">
    <property type="entry name" value="Flagellin/pilin_N_arc"/>
</dbReference>
<dbReference type="Pfam" id="PF07790">
    <property type="entry name" value="Pilin_N"/>
    <property type="match status" value="1"/>
</dbReference>
<evidence type="ECO:0000256" key="1">
    <source>
        <dbReference type="SAM" id="Phobius"/>
    </source>
</evidence>
<dbReference type="EMBL" id="CP084166">
    <property type="protein sequence ID" value="UJG40929.1"/>
    <property type="molecule type" value="Genomic_DNA"/>
</dbReference>
<dbReference type="NCBIfam" id="TIGR02537">
    <property type="entry name" value="arch_flag_Nterm"/>
    <property type="match status" value="1"/>
</dbReference>
<gene>
    <name evidence="3" type="ORF">K9W45_00375</name>
</gene>
<feature type="domain" description="Archaeal Type IV pilin N-terminal" evidence="2">
    <location>
        <begin position="6"/>
        <end position="90"/>
    </location>
</feature>
<proteinExistence type="predicted"/>
<sequence>MFRKKRGVSPVIAVVLILGLTLAATAIVFLVVLPMVNQRNAPELYIDETSAPLFMDYDNDGKCDYITVQVGNIGGSAFNVTNITIVASKDSSSNFYTWELMDNVNGTIGVNDRVLLKMRAAVDDTDEIDDGSSLILTLINDQYIVGLELGTITVEQGEPLSIEFTDSSGDPVVGSNIYFYYSTGEFAYTGEPTSVSGVSNTYLFPGTYYAKAQSGMQFYTTDVFIHPGTPQLHLEMSGGTLTVKVKSGTTPLSGVRTYLYDTYSHYLNKYSDTNVDGLATYSLDDGVYKIRADVSGIVYYSENINFPNTTYIEIDTGGGTVYAHVIDGGNNPIVNTRVYLFTSSGSYTGKYGNTNATGYAEFAAVSGGTNYKFRVDYLAYRIWSQTFGASDGAVIDVNVGGGTIYVNVTDGDGNPIKNTRTYLFTSSGSYTGKYSNTNTSGIATYSSIAAGDYKIRIDYLAQRFWSPVFTASNGLIVNASIGGGTLYGNITVAGNALVNTRVYLFTSSGSYTGKYGNTNASGIVTFVGIGTSNYKLRVDYQADRHWSDVFYFNETMVYHFELGGGTVYANVTAGGVPVVNTRVYVFTDSGSYTGTYANTNASGIATFNTLSSGDYKFRVDYLAKRFWSDVFTASDGLVVDVDLGGGTIYVHLTNTYGVDIANVRLYLFTSSGSYTGKYTNTNATGWGVFAGIGESDYKVRADYLAKRYWSNVFTATDGLNVDFNIGGGIVWLHVFDGSGTNISGPRAYLFTESGSYTGIYRNLDANGYLNFTGIGDGNFKWRVDYLAKRFWSDVFSATNGTTLEFNIGGGTIYVHLTVNGADVNNGRIYLFTDTGSYTGKYANTNSTGWAVFYGIGAGDYKLRYDYDGTRYWKNFSADADLQVGFAIVTTMTLSVLTVQPSKSKENY</sequence>
<dbReference type="Proteomes" id="UP001201020">
    <property type="component" value="Chromosome"/>
</dbReference>
<dbReference type="AlphaFoldDB" id="A0A9Y1BKY6"/>
<dbReference type="SUPFAM" id="SSF49478">
    <property type="entry name" value="Cna protein B-type domain"/>
    <property type="match status" value="1"/>
</dbReference>
<keyword evidence="1" id="KW-1133">Transmembrane helix</keyword>
<feature type="transmembrane region" description="Helical" evidence="1">
    <location>
        <begin position="12"/>
        <end position="36"/>
    </location>
</feature>
<dbReference type="InterPro" id="IPR012859">
    <property type="entry name" value="Pilin_N_archaeal"/>
</dbReference>
<evidence type="ECO:0000259" key="2">
    <source>
        <dbReference type="Pfam" id="PF07790"/>
    </source>
</evidence>
<keyword evidence="1" id="KW-0472">Membrane</keyword>
<accession>A0A9Y1BKY6</accession>
<reference evidence="3" key="1">
    <citation type="journal article" date="2022" name="Nat. Microbiol.">
        <title>Unique mobile elements and scalable gene flow at the prokaryote-eukaryote boundary revealed by circularized Asgard archaea genomes.</title>
        <authorList>
            <person name="Wu F."/>
            <person name="Speth D.R."/>
            <person name="Philosof A."/>
            <person name="Cremiere A."/>
            <person name="Narayanan A."/>
            <person name="Barco R.A."/>
            <person name="Connon S.A."/>
            <person name="Amend J.P."/>
            <person name="Antoshechkin I.A."/>
            <person name="Orphan V.J."/>
        </authorList>
    </citation>
    <scope>NUCLEOTIDE SEQUENCE</scope>
    <source>
        <strain evidence="3">PM71</strain>
    </source>
</reference>
<organism evidence="3">
    <name type="scientific">Candidatus Heimdallarchaeum aukensis</name>
    <dbReference type="NCBI Taxonomy" id="2876573"/>
    <lineage>
        <taxon>Archaea</taxon>
        <taxon>Promethearchaeati</taxon>
        <taxon>Candidatus Heimdallarchaeota</taxon>
        <taxon>Candidatus Heimdallarchaeia (ex Rinke et al. 2021) (nom. nud.)</taxon>
        <taxon>Candidatus Heimdallarchaeales</taxon>
        <taxon>Candidatus Heimdallarchaeaceae</taxon>
        <taxon>Candidatus Heimdallarchaeum</taxon>
    </lineage>
</organism>
<protein>
    <submittedName>
        <fullName evidence="3">Type IV pilin</fullName>
    </submittedName>
</protein>
<name>A0A9Y1BKY6_9ARCH</name>
<keyword evidence="1" id="KW-0812">Transmembrane</keyword>
<evidence type="ECO:0000313" key="3">
    <source>
        <dbReference type="EMBL" id="UJG40929.1"/>
    </source>
</evidence>